<comment type="subcellular location">
    <subcellularLocation>
        <location evidence="1">Nucleus</location>
    </subcellularLocation>
</comment>
<feature type="region of interest" description="Disordered" evidence="3">
    <location>
        <begin position="273"/>
        <end position="423"/>
    </location>
</feature>
<dbReference type="Proteomes" id="UP000078559">
    <property type="component" value="Chromosome 2"/>
</dbReference>
<dbReference type="GO" id="GO:0006397">
    <property type="term" value="P:mRNA processing"/>
    <property type="evidence" value="ECO:0007669"/>
    <property type="project" value="InterPro"/>
</dbReference>
<feature type="region of interest" description="Disordered" evidence="3">
    <location>
        <begin position="99"/>
        <end position="126"/>
    </location>
</feature>
<dbReference type="InterPro" id="IPR008501">
    <property type="entry name" value="THOC7/Mft1"/>
</dbReference>
<keyword evidence="2" id="KW-0539">Nucleus</keyword>
<evidence type="ECO:0000256" key="3">
    <source>
        <dbReference type="SAM" id="MobiDB-lite"/>
    </source>
</evidence>
<gene>
    <name evidence="4" type="ORF">VM1G_01692</name>
</gene>
<feature type="compositionally biased region" description="Polar residues" evidence="3">
    <location>
        <begin position="403"/>
        <end position="413"/>
    </location>
</feature>
<dbReference type="OrthoDB" id="205166at2759"/>
<evidence type="ECO:0000256" key="2">
    <source>
        <dbReference type="ARBA" id="ARBA00023242"/>
    </source>
</evidence>
<evidence type="ECO:0000313" key="5">
    <source>
        <dbReference type="Proteomes" id="UP000078559"/>
    </source>
</evidence>
<dbReference type="EMBL" id="CM003099">
    <property type="protein sequence ID" value="KUI65824.1"/>
    <property type="molecule type" value="Genomic_DNA"/>
</dbReference>
<sequence length="423" mass="46894">MHLRSAAVRLDPTFVIAALTSRKKVQHTNSLDRCDQSHILELRYYKPPQVGTIMASSWQLLDLEEENQLHKSRLFSIEEKPFKRITKRLAAINNLANSKVRQALTPPPENSTTTSNGDHPQENGEDKTDFAQLKEDITFDFAAFDYTIGRLQFLQSANAEQRDKYSSERVAILETCARVKENTAQLRVQLAEAQATRAQRTQWDALAKKIIDNKALQERPKAVASLEKLEEECKQLEAERETYAVTWRERKEQFNRIMDESMRLRRLIRDEKEEVERREGMDEDASGDGDGGADGQTPRPGSASGNATPRPDGAGVASAVPKGLGDIGDSTPRPMSLGGRTPMRDSPAPSAHDGALKPKPEVSGSLSQAGSRSGSREPSPTISTQHEEGEDVEMGELSREEGTISNPQITVEGQNAEDKMDTS</sequence>
<reference evidence="4" key="1">
    <citation type="submission" date="2014-12" db="EMBL/GenBank/DDBJ databases">
        <title>Genome Sequence of Valsa Canker Pathogens Uncovers a Specific Adaption of Colonization on Woody Bark.</title>
        <authorList>
            <person name="Yin Z."/>
            <person name="Liu H."/>
            <person name="Gao X."/>
            <person name="Li Z."/>
            <person name="Song N."/>
            <person name="Ke X."/>
            <person name="Dai Q."/>
            <person name="Wu Y."/>
            <person name="Sun Y."/>
            <person name="Xu J.-R."/>
            <person name="Kang Z.K."/>
            <person name="Wang L."/>
            <person name="Huang L."/>
        </authorList>
    </citation>
    <scope>NUCLEOTIDE SEQUENCE [LARGE SCALE GENOMIC DNA]</scope>
    <source>
        <strain evidence="4">03-8</strain>
    </source>
</reference>
<evidence type="ECO:0000256" key="1">
    <source>
        <dbReference type="ARBA" id="ARBA00004123"/>
    </source>
</evidence>
<accession>A0A194VNS4</accession>
<dbReference type="SMR" id="A0A194VNS4"/>
<dbReference type="AlphaFoldDB" id="A0A194VNS4"/>
<dbReference type="Pfam" id="PF05615">
    <property type="entry name" value="THOC7"/>
    <property type="match status" value="1"/>
</dbReference>
<name>A0A194VNS4_CYTMA</name>
<dbReference type="GO" id="GO:0000445">
    <property type="term" value="C:THO complex part of transcription export complex"/>
    <property type="evidence" value="ECO:0007669"/>
    <property type="project" value="InterPro"/>
</dbReference>
<feature type="compositionally biased region" description="Polar residues" evidence="3">
    <location>
        <begin position="364"/>
        <end position="384"/>
    </location>
</feature>
<evidence type="ECO:0000313" key="4">
    <source>
        <dbReference type="EMBL" id="KUI65824.1"/>
    </source>
</evidence>
<keyword evidence="5" id="KW-1185">Reference proteome</keyword>
<proteinExistence type="predicted"/>
<protein>
    <submittedName>
        <fullName evidence="4">THO complex subunit mft1</fullName>
    </submittedName>
</protein>
<organism evidence="4 5">
    <name type="scientific">Cytospora mali</name>
    <name type="common">Apple Valsa canker fungus</name>
    <name type="synonym">Valsa mali</name>
    <dbReference type="NCBI Taxonomy" id="578113"/>
    <lineage>
        <taxon>Eukaryota</taxon>
        <taxon>Fungi</taxon>
        <taxon>Dikarya</taxon>
        <taxon>Ascomycota</taxon>
        <taxon>Pezizomycotina</taxon>
        <taxon>Sordariomycetes</taxon>
        <taxon>Sordariomycetidae</taxon>
        <taxon>Diaporthales</taxon>
        <taxon>Cytosporaceae</taxon>
        <taxon>Cytospora</taxon>
    </lineage>
</organism>